<proteinExistence type="predicted"/>
<feature type="compositionally biased region" description="Basic residues" evidence="1">
    <location>
        <begin position="79"/>
        <end position="88"/>
    </location>
</feature>
<feature type="region of interest" description="Disordered" evidence="1">
    <location>
        <begin position="79"/>
        <end position="99"/>
    </location>
</feature>
<comment type="caution">
    <text evidence="2">The sequence shown here is derived from an EMBL/GenBank/DDBJ whole genome shotgun (WGS) entry which is preliminary data.</text>
</comment>
<evidence type="ECO:0000313" key="3">
    <source>
        <dbReference type="Proteomes" id="UP001314229"/>
    </source>
</evidence>
<sequence length="99" mass="11491">MLFPPPGLHTAWKSHLLFQTESSFRGARRPSRYSVNRGNLRAVINAADPVQRRCILAQATIQQRAQASAVHFNHILHRSKQRRLHTHHHQFDSETKLRP</sequence>
<dbReference type="AlphaFoldDB" id="A0AAV1Q0V9"/>
<reference evidence="2 3" key="1">
    <citation type="submission" date="2024-01" db="EMBL/GenBank/DDBJ databases">
        <authorList>
            <person name="Alioto T."/>
            <person name="Alioto T."/>
            <person name="Gomez Garrido J."/>
        </authorList>
    </citation>
    <scope>NUCLEOTIDE SEQUENCE [LARGE SCALE GENOMIC DNA]</scope>
</reference>
<keyword evidence="3" id="KW-1185">Reference proteome</keyword>
<evidence type="ECO:0000313" key="2">
    <source>
        <dbReference type="EMBL" id="CAK6976714.1"/>
    </source>
</evidence>
<evidence type="ECO:0000256" key="1">
    <source>
        <dbReference type="SAM" id="MobiDB-lite"/>
    </source>
</evidence>
<accession>A0AAV1Q0V9</accession>
<gene>
    <name evidence="2" type="ORF">FSCOSCO3_A017085</name>
</gene>
<dbReference type="Proteomes" id="UP001314229">
    <property type="component" value="Unassembled WGS sequence"/>
</dbReference>
<name>A0AAV1Q0V9_SCOSC</name>
<feature type="compositionally biased region" description="Basic and acidic residues" evidence="1">
    <location>
        <begin position="89"/>
        <end position="99"/>
    </location>
</feature>
<protein>
    <submittedName>
        <fullName evidence="2">Uncharacterized protein</fullName>
    </submittedName>
</protein>
<dbReference type="EMBL" id="CAWUFR010000361">
    <property type="protein sequence ID" value="CAK6976714.1"/>
    <property type="molecule type" value="Genomic_DNA"/>
</dbReference>
<organism evidence="2 3">
    <name type="scientific">Scomber scombrus</name>
    <name type="common">Atlantic mackerel</name>
    <name type="synonym">Scomber vernalis</name>
    <dbReference type="NCBI Taxonomy" id="13677"/>
    <lineage>
        <taxon>Eukaryota</taxon>
        <taxon>Metazoa</taxon>
        <taxon>Chordata</taxon>
        <taxon>Craniata</taxon>
        <taxon>Vertebrata</taxon>
        <taxon>Euteleostomi</taxon>
        <taxon>Actinopterygii</taxon>
        <taxon>Neopterygii</taxon>
        <taxon>Teleostei</taxon>
        <taxon>Neoteleostei</taxon>
        <taxon>Acanthomorphata</taxon>
        <taxon>Pelagiaria</taxon>
        <taxon>Scombriformes</taxon>
        <taxon>Scombridae</taxon>
        <taxon>Scomber</taxon>
    </lineage>
</organism>